<dbReference type="AlphaFoldDB" id="A0A1H3Z0U7"/>
<reference evidence="1 2" key="1">
    <citation type="submission" date="2016-10" db="EMBL/GenBank/DDBJ databases">
        <authorList>
            <person name="de Groot N.N."/>
        </authorList>
    </citation>
    <scope>NUCLEOTIDE SEQUENCE [LARGE SCALE GENOMIC DNA]</scope>
    <source>
        <strain evidence="1 2">DSM 15345</strain>
    </source>
</reference>
<dbReference type="Proteomes" id="UP000198703">
    <property type="component" value="Unassembled WGS sequence"/>
</dbReference>
<gene>
    <name evidence="1" type="ORF">SAMN05444370_103325</name>
</gene>
<sequence>MPQPPAYGAAEVILAGQKLEATGAAVSQSSLHVALGGRGMPSTAWRAWTEYTELRGPWTPPAPSTDSGRAGLSKTAALGYANAVAAILAFGELMRDETEETHALRAAQTMRAQDDVLATSARLGRELERRDAEIATLRAELDAARASQIKPSIGFAVRGPASTWCPPFVAGAGPFPA</sequence>
<proteinExistence type="predicted"/>
<accession>A0A1H3Z0U7</accession>
<evidence type="ECO:0000313" key="2">
    <source>
        <dbReference type="Proteomes" id="UP000198703"/>
    </source>
</evidence>
<dbReference type="RefSeq" id="WP_093250878.1">
    <property type="nucleotide sequence ID" value="NZ_FNQM01000003.1"/>
</dbReference>
<evidence type="ECO:0000313" key="1">
    <source>
        <dbReference type="EMBL" id="SEA17071.1"/>
    </source>
</evidence>
<protein>
    <submittedName>
        <fullName evidence="1">Uncharacterized protein</fullName>
    </submittedName>
</protein>
<organism evidence="1 2">
    <name type="scientific">Rubrimonas cliftonensis</name>
    <dbReference type="NCBI Taxonomy" id="89524"/>
    <lineage>
        <taxon>Bacteria</taxon>
        <taxon>Pseudomonadati</taxon>
        <taxon>Pseudomonadota</taxon>
        <taxon>Alphaproteobacteria</taxon>
        <taxon>Rhodobacterales</taxon>
        <taxon>Paracoccaceae</taxon>
        <taxon>Rubrimonas</taxon>
    </lineage>
</organism>
<dbReference type="EMBL" id="FNQM01000003">
    <property type="protein sequence ID" value="SEA17071.1"/>
    <property type="molecule type" value="Genomic_DNA"/>
</dbReference>
<name>A0A1H3Z0U7_9RHOB</name>
<keyword evidence="2" id="KW-1185">Reference proteome</keyword>